<keyword evidence="1" id="KW-0472">Membrane</keyword>
<keyword evidence="1" id="KW-0812">Transmembrane</keyword>
<accession>A0A7T0KFN3</accession>
<name>A0A7T0KFN3_9CORY</name>
<dbReference type="RefSeq" id="WP_165007606.1">
    <property type="nucleotide sequence ID" value="NZ_CP064954.1"/>
</dbReference>
<dbReference type="AlphaFoldDB" id="A0A7T0KFN3"/>
<protein>
    <submittedName>
        <fullName evidence="2">DUF808 domain-containing protein</fullName>
    </submittedName>
</protein>
<feature type="transmembrane region" description="Helical" evidence="1">
    <location>
        <begin position="147"/>
        <end position="173"/>
    </location>
</feature>
<dbReference type="PIRSF" id="PIRSF016660">
    <property type="entry name" value="YedI"/>
    <property type="match status" value="1"/>
</dbReference>
<evidence type="ECO:0000313" key="3">
    <source>
        <dbReference type="Proteomes" id="UP000594681"/>
    </source>
</evidence>
<dbReference type="PANTHER" id="PTHR30503">
    <property type="entry name" value="INNER MEMBRANE PROTEIN YEDI"/>
    <property type="match status" value="1"/>
</dbReference>
<dbReference type="EMBL" id="CP064954">
    <property type="protein sequence ID" value="QPK79911.1"/>
    <property type="molecule type" value="Genomic_DNA"/>
</dbReference>
<dbReference type="PANTHER" id="PTHR30503:SF3">
    <property type="entry name" value="INNER MEMBRANE PROTEIN YEDI"/>
    <property type="match status" value="1"/>
</dbReference>
<dbReference type="Pfam" id="PF05661">
    <property type="entry name" value="DUF808"/>
    <property type="match status" value="1"/>
</dbReference>
<dbReference type="InterPro" id="IPR008526">
    <property type="entry name" value="YedI"/>
</dbReference>
<keyword evidence="1" id="KW-1133">Transmembrane helix</keyword>
<dbReference type="Proteomes" id="UP000594681">
    <property type="component" value="Chromosome"/>
</dbReference>
<feature type="transmembrane region" description="Helical" evidence="1">
    <location>
        <begin position="251"/>
        <end position="274"/>
    </location>
</feature>
<proteinExistence type="predicted"/>
<dbReference type="GO" id="GO:0005886">
    <property type="term" value="C:plasma membrane"/>
    <property type="evidence" value="ECO:0007669"/>
    <property type="project" value="TreeGrafter"/>
</dbReference>
<evidence type="ECO:0000256" key="1">
    <source>
        <dbReference type="SAM" id="Phobius"/>
    </source>
</evidence>
<sequence length="290" mass="30866">MAGGLLALLDDVAALAAKTSAKAAGVVIDDAAVAPQYFEGVSPARELPMIWRITKGSLINKLVVILPILLVLSWIAPWALTPILMAGGTFLCFEGAHKILHRFLPHEEQAEEAADEDALVSSAVTTDFILSAEIMVISLNAVIAEPFWMRLVVLIVVGIFITVGVYGVVGLLVKMDDIGLRLLERSNGSSFLGSILVKAMPVLMRIISIVGTAAMLWVGGHIVINGLHEFGQDEAYDILHHATQNFSGATAWLIESGISAAFGFLLGAVVLSVVEFLKAVIKRTTATTTP</sequence>
<evidence type="ECO:0000313" key="2">
    <source>
        <dbReference type="EMBL" id="QPK79911.1"/>
    </source>
</evidence>
<reference evidence="2 3" key="1">
    <citation type="submission" date="2020-11" db="EMBL/GenBank/DDBJ databases">
        <title>Corynebacterium sp. ZJ-599.</title>
        <authorList>
            <person name="Zhou J."/>
        </authorList>
    </citation>
    <scope>NUCLEOTIDE SEQUENCE [LARGE SCALE GENOMIC DNA]</scope>
    <source>
        <strain evidence="2 3">ZJ-599</strain>
    </source>
</reference>
<gene>
    <name evidence="2" type="ORF">G7Y31_04245</name>
</gene>
<dbReference type="KEGG" id="cliz:G7Y31_04245"/>
<feature type="transmembrane region" description="Helical" evidence="1">
    <location>
        <begin position="58"/>
        <end position="80"/>
    </location>
</feature>
<feature type="transmembrane region" description="Helical" evidence="1">
    <location>
        <begin position="202"/>
        <end position="224"/>
    </location>
</feature>
<organism evidence="2 3">
    <name type="scientific">Corynebacterium lizhenjunii</name>
    <dbReference type="NCBI Taxonomy" id="2709394"/>
    <lineage>
        <taxon>Bacteria</taxon>
        <taxon>Bacillati</taxon>
        <taxon>Actinomycetota</taxon>
        <taxon>Actinomycetes</taxon>
        <taxon>Mycobacteriales</taxon>
        <taxon>Corynebacteriaceae</taxon>
        <taxon>Corynebacterium</taxon>
    </lineage>
</organism>
<keyword evidence="3" id="KW-1185">Reference proteome</keyword>